<keyword evidence="1" id="KW-0472">Membrane</keyword>
<evidence type="ECO:0000313" key="2">
    <source>
        <dbReference type="EMBL" id="GLI61636.1"/>
    </source>
</evidence>
<gene>
    <name evidence="2" type="ORF">VaNZ11_004056</name>
</gene>
<evidence type="ECO:0000313" key="3">
    <source>
        <dbReference type="Proteomes" id="UP001165090"/>
    </source>
</evidence>
<keyword evidence="3" id="KW-1185">Reference proteome</keyword>
<keyword evidence="1" id="KW-0812">Transmembrane</keyword>
<dbReference type="Proteomes" id="UP001165090">
    <property type="component" value="Unassembled WGS sequence"/>
</dbReference>
<keyword evidence="1" id="KW-1133">Transmembrane helix</keyword>
<name>A0ABQ5RVI2_9CHLO</name>
<sequence>MLNQLGNSQRCRALSTKDKVVLDIRRGSDGTQLTMRVVRGRLPVLVLIASLTALIAMALASRGPLRYASADIAVHISRGGDGDGERDAPGRGIWLALLRGRSRRGRAGDAVLMTRELTAGQGRALATGLLMLAASAGAVWELFQVTSESVFVLAGGVGYILESVRRCGVRRRRFLDAQDVSYVALSETITSTDVRFFLAFVPRAAKPDNTTPATCSPYDLGGEDDGGSSGQLAVPYENLLPRMRLSHLTAIYSELVGQTQRQSGAPESS</sequence>
<evidence type="ECO:0008006" key="4">
    <source>
        <dbReference type="Google" id="ProtNLM"/>
    </source>
</evidence>
<dbReference type="EMBL" id="BSDZ01000010">
    <property type="protein sequence ID" value="GLI61636.1"/>
    <property type="molecule type" value="Genomic_DNA"/>
</dbReference>
<feature type="transmembrane region" description="Helical" evidence="1">
    <location>
        <begin position="42"/>
        <end position="60"/>
    </location>
</feature>
<protein>
    <recommendedName>
        <fullName evidence="4">GPI-GlcNAc transferase complex PIG-H component conserved domain-containing protein</fullName>
    </recommendedName>
</protein>
<comment type="caution">
    <text evidence="2">The sequence shown here is derived from an EMBL/GenBank/DDBJ whole genome shotgun (WGS) entry which is preliminary data.</text>
</comment>
<evidence type="ECO:0000256" key="1">
    <source>
        <dbReference type="SAM" id="Phobius"/>
    </source>
</evidence>
<organism evidence="2 3">
    <name type="scientific">Volvox africanus</name>
    <dbReference type="NCBI Taxonomy" id="51714"/>
    <lineage>
        <taxon>Eukaryota</taxon>
        <taxon>Viridiplantae</taxon>
        <taxon>Chlorophyta</taxon>
        <taxon>core chlorophytes</taxon>
        <taxon>Chlorophyceae</taxon>
        <taxon>CS clade</taxon>
        <taxon>Chlamydomonadales</taxon>
        <taxon>Volvocaceae</taxon>
        <taxon>Volvox</taxon>
    </lineage>
</organism>
<reference evidence="2 3" key="1">
    <citation type="journal article" date="2023" name="IScience">
        <title>Expanded male sex-determining region conserved during the evolution of homothallism in the green alga Volvox.</title>
        <authorList>
            <person name="Yamamoto K."/>
            <person name="Matsuzaki R."/>
            <person name="Mahakham W."/>
            <person name="Heman W."/>
            <person name="Sekimoto H."/>
            <person name="Kawachi M."/>
            <person name="Minakuchi Y."/>
            <person name="Toyoda A."/>
            <person name="Nozaki H."/>
        </authorList>
    </citation>
    <scope>NUCLEOTIDE SEQUENCE [LARGE SCALE GENOMIC DNA]</scope>
    <source>
        <strain evidence="2 3">NIES-4468</strain>
    </source>
</reference>
<accession>A0ABQ5RVI2</accession>
<proteinExistence type="predicted"/>